<comment type="caution">
    <text evidence="1">The sequence shown here is derived from an EMBL/GenBank/DDBJ whole genome shotgun (WGS) entry which is preliminary data.</text>
</comment>
<accession>A0A2S7DS03</accession>
<gene>
    <name evidence="1" type="ORF">XpopCFBP1817_20940</name>
</gene>
<dbReference type="AlphaFoldDB" id="A0A2S7DS03"/>
<keyword evidence="2" id="KW-1185">Reference proteome</keyword>
<evidence type="ECO:0000313" key="1">
    <source>
        <dbReference type="EMBL" id="PPU76584.1"/>
    </source>
</evidence>
<proteinExistence type="predicted"/>
<organism evidence="1 2">
    <name type="scientific">Xanthomonas populi</name>
    <dbReference type="NCBI Taxonomy" id="53414"/>
    <lineage>
        <taxon>Bacteria</taxon>
        <taxon>Pseudomonadati</taxon>
        <taxon>Pseudomonadota</taxon>
        <taxon>Gammaproteobacteria</taxon>
        <taxon>Lysobacterales</taxon>
        <taxon>Lysobacteraceae</taxon>
        <taxon>Xanthomonas</taxon>
    </lineage>
</organism>
<dbReference type="EMBL" id="MDEJ01000380">
    <property type="protein sequence ID" value="PPU76584.1"/>
    <property type="molecule type" value="Genomic_DNA"/>
</dbReference>
<dbReference type="Proteomes" id="UP000239939">
    <property type="component" value="Unassembled WGS sequence"/>
</dbReference>
<protein>
    <submittedName>
        <fullName evidence="1">Uncharacterized protein</fullName>
    </submittedName>
</protein>
<name>A0A2S7DS03_9XANT</name>
<sequence>MGAWRKQMEPSQVVLEATGGDALAAPDALHTAGLPRVRANPRQARDVAKDIGHLAQTDRLDARVLAMMATVLPLDALPAAGRLAPSAAPVPAAPHAGVGDG</sequence>
<reference evidence="2" key="1">
    <citation type="submission" date="2016-08" db="EMBL/GenBank/DDBJ databases">
        <authorList>
            <person name="Merda D."/>
            <person name="Briand M."/>
            <person name="Taghouti G."/>
            <person name="Carrere S."/>
            <person name="Gouzy J."/>
            <person name="Portier P."/>
            <person name="Jacques M.-A."/>
            <person name="Fischer-Le Saux M."/>
        </authorList>
    </citation>
    <scope>NUCLEOTIDE SEQUENCE [LARGE SCALE GENOMIC DNA]</scope>
    <source>
        <strain evidence="2">CFBP1817</strain>
    </source>
</reference>
<evidence type="ECO:0000313" key="2">
    <source>
        <dbReference type="Proteomes" id="UP000239939"/>
    </source>
</evidence>
<feature type="non-terminal residue" evidence="1">
    <location>
        <position position="101"/>
    </location>
</feature>